<gene>
    <name evidence="1" type="ORF">N7515_003208</name>
</gene>
<dbReference type="EMBL" id="JAPQKL010000003">
    <property type="protein sequence ID" value="KAJ5138360.1"/>
    <property type="molecule type" value="Genomic_DNA"/>
</dbReference>
<accession>A0A9W9L603</accession>
<sequence>MRVRGSGAKAVNLSAPNPMMSVSNPSRLPRMCRIEFSTERSEPAYKPIITSSWDVQMPGLGAGYRICHESRYEIKYWGLYSLARSQRLWRRAFGSINERRSGTTVSELVEIWATIAVDAP</sequence>
<reference evidence="1" key="2">
    <citation type="journal article" date="2023" name="IMA Fungus">
        <title>Comparative genomic study of the Penicillium genus elucidates a diverse pangenome and 15 lateral gene transfer events.</title>
        <authorList>
            <person name="Petersen C."/>
            <person name="Sorensen T."/>
            <person name="Nielsen M.R."/>
            <person name="Sondergaard T.E."/>
            <person name="Sorensen J.L."/>
            <person name="Fitzpatrick D.A."/>
            <person name="Frisvad J.C."/>
            <person name="Nielsen K.L."/>
        </authorList>
    </citation>
    <scope>NUCLEOTIDE SEQUENCE</scope>
    <source>
        <strain evidence="1">IBT 22155</strain>
    </source>
</reference>
<comment type="caution">
    <text evidence="1">The sequence shown here is derived from an EMBL/GenBank/DDBJ whole genome shotgun (WGS) entry which is preliminary data.</text>
</comment>
<name>A0A9W9L603_9EURO</name>
<keyword evidence="2" id="KW-1185">Reference proteome</keyword>
<evidence type="ECO:0000313" key="1">
    <source>
        <dbReference type="EMBL" id="KAJ5138360.1"/>
    </source>
</evidence>
<protein>
    <submittedName>
        <fullName evidence="1">Uncharacterized protein</fullName>
    </submittedName>
</protein>
<evidence type="ECO:0000313" key="2">
    <source>
        <dbReference type="Proteomes" id="UP001149079"/>
    </source>
</evidence>
<proteinExistence type="predicted"/>
<dbReference type="RefSeq" id="XP_056523009.1">
    <property type="nucleotide sequence ID" value="XM_056663952.1"/>
</dbReference>
<organism evidence="1 2">
    <name type="scientific">Penicillium bovifimosum</name>
    <dbReference type="NCBI Taxonomy" id="126998"/>
    <lineage>
        <taxon>Eukaryota</taxon>
        <taxon>Fungi</taxon>
        <taxon>Dikarya</taxon>
        <taxon>Ascomycota</taxon>
        <taxon>Pezizomycotina</taxon>
        <taxon>Eurotiomycetes</taxon>
        <taxon>Eurotiomycetidae</taxon>
        <taxon>Eurotiales</taxon>
        <taxon>Aspergillaceae</taxon>
        <taxon>Penicillium</taxon>
    </lineage>
</organism>
<dbReference type="GeneID" id="81403122"/>
<dbReference type="AlphaFoldDB" id="A0A9W9L603"/>
<dbReference type="Proteomes" id="UP001149079">
    <property type="component" value="Unassembled WGS sequence"/>
</dbReference>
<reference evidence="1" key="1">
    <citation type="submission" date="2022-11" db="EMBL/GenBank/DDBJ databases">
        <authorList>
            <person name="Petersen C."/>
        </authorList>
    </citation>
    <scope>NUCLEOTIDE SEQUENCE</scope>
    <source>
        <strain evidence="1">IBT 22155</strain>
    </source>
</reference>